<evidence type="ECO:0008006" key="4">
    <source>
        <dbReference type="Google" id="ProtNLM"/>
    </source>
</evidence>
<organism evidence="2 3">
    <name type="scientific">Arcobacter nitrofigilis (strain ATCC 33309 / DSM 7299 / CCUG 15893 / LMG 7604 / NCTC 12251 / CI)</name>
    <name type="common">Campylobacter nitrofigilis</name>
    <dbReference type="NCBI Taxonomy" id="572480"/>
    <lineage>
        <taxon>Bacteria</taxon>
        <taxon>Pseudomonadati</taxon>
        <taxon>Campylobacterota</taxon>
        <taxon>Epsilonproteobacteria</taxon>
        <taxon>Campylobacterales</taxon>
        <taxon>Arcobacteraceae</taxon>
        <taxon>Arcobacter</taxon>
    </lineage>
</organism>
<dbReference type="AlphaFoldDB" id="D5V437"/>
<feature type="transmembrane region" description="Helical" evidence="1">
    <location>
        <begin position="48"/>
        <end position="68"/>
    </location>
</feature>
<dbReference type="KEGG" id="ant:Arnit_1206"/>
<dbReference type="EMBL" id="CP001999">
    <property type="protein sequence ID" value="ADG92865.1"/>
    <property type="molecule type" value="Genomic_DNA"/>
</dbReference>
<name>D5V437_ARCNC</name>
<evidence type="ECO:0000313" key="2">
    <source>
        <dbReference type="EMBL" id="ADG92865.1"/>
    </source>
</evidence>
<dbReference type="HOGENOM" id="CLU_151993_1_0_7"/>
<sequence length="120" mass="13489">MKRWISKWLIFVSTGHTIVGFLLFGNIYMQMFLNGLFKTVNSPSTAAAAWFLLFGFLLFIVSFLILIIEKDDALEVPNSIGIALFILTTLGVILMPASGFWLVYPAAIGIILKNKKQRFN</sequence>
<reference evidence="2 3" key="1">
    <citation type="journal article" date="2010" name="Stand. Genomic Sci.">
        <title>Complete genome sequence of Arcobacter nitrofigilis type strain (CI).</title>
        <authorList>
            <person name="Pati A."/>
            <person name="Gronow S."/>
            <person name="Lapidus A."/>
            <person name="Copeland A."/>
            <person name="Glavina Del Rio T."/>
            <person name="Nolan M."/>
            <person name="Lucas S."/>
            <person name="Tice H."/>
            <person name="Cheng J.F."/>
            <person name="Han C."/>
            <person name="Chertkov O."/>
            <person name="Bruce D."/>
            <person name="Tapia R."/>
            <person name="Goodwin L."/>
            <person name="Pitluck S."/>
            <person name="Liolios K."/>
            <person name="Ivanova N."/>
            <person name="Mavromatis K."/>
            <person name="Chen A."/>
            <person name="Palaniappan K."/>
            <person name="Land M."/>
            <person name="Hauser L."/>
            <person name="Chang Y.J."/>
            <person name="Jeffries C.D."/>
            <person name="Detter J.C."/>
            <person name="Rohde M."/>
            <person name="Goker M."/>
            <person name="Bristow J."/>
            <person name="Eisen J.A."/>
            <person name="Markowitz V."/>
            <person name="Hugenholtz P."/>
            <person name="Klenk H.P."/>
            <person name="Kyrpides N.C."/>
        </authorList>
    </citation>
    <scope>NUCLEOTIDE SEQUENCE [LARGE SCALE GENOMIC DNA]</scope>
    <source>
        <strain evidence="3">ATCC 33309 / DSM 7299 / CCUG 15893 / LMG 7604 / NCTC 12251 / CI</strain>
    </source>
</reference>
<keyword evidence="1" id="KW-1133">Transmembrane helix</keyword>
<gene>
    <name evidence="2" type="ordered locus">Arnit_1206</name>
</gene>
<proteinExistence type="predicted"/>
<dbReference type="Proteomes" id="UP000000939">
    <property type="component" value="Chromosome"/>
</dbReference>
<accession>D5V437</accession>
<evidence type="ECO:0000256" key="1">
    <source>
        <dbReference type="SAM" id="Phobius"/>
    </source>
</evidence>
<keyword evidence="3" id="KW-1185">Reference proteome</keyword>
<dbReference type="InterPro" id="IPR045590">
    <property type="entry name" value="DUF6463"/>
</dbReference>
<dbReference type="Pfam" id="PF20064">
    <property type="entry name" value="DUF6463"/>
    <property type="match status" value="1"/>
</dbReference>
<dbReference type="STRING" id="572480.Arnit_1206"/>
<keyword evidence="1" id="KW-0472">Membrane</keyword>
<protein>
    <recommendedName>
        <fullName evidence="4">Molecular chaperone GroEL</fullName>
    </recommendedName>
</protein>
<feature type="transmembrane region" description="Helical" evidence="1">
    <location>
        <begin position="7"/>
        <end position="28"/>
    </location>
</feature>
<feature type="transmembrane region" description="Helical" evidence="1">
    <location>
        <begin position="80"/>
        <end position="104"/>
    </location>
</feature>
<dbReference type="OrthoDB" id="9156198at2"/>
<evidence type="ECO:0000313" key="3">
    <source>
        <dbReference type="Proteomes" id="UP000000939"/>
    </source>
</evidence>
<keyword evidence="1" id="KW-0812">Transmembrane</keyword>
<dbReference type="RefSeq" id="WP_013135010.1">
    <property type="nucleotide sequence ID" value="NC_014166.1"/>
</dbReference>
<dbReference type="eggNOG" id="ENOG5033JFR">
    <property type="taxonomic scope" value="Bacteria"/>
</dbReference>